<dbReference type="Proteomes" id="UP000578449">
    <property type="component" value="Unassembled WGS sequence"/>
</dbReference>
<reference evidence="1 2" key="1">
    <citation type="submission" date="2020-08" db="EMBL/GenBank/DDBJ databases">
        <title>Genomic Encyclopedia of Type Strains, Phase IV (KMG-IV): sequencing the most valuable type-strain genomes for metagenomic binning, comparative biology and taxonomic classification.</title>
        <authorList>
            <person name="Goeker M."/>
        </authorList>
    </citation>
    <scope>NUCLEOTIDE SEQUENCE [LARGE SCALE GENOMIC DNA]</scope>
    <source>
        <strain evidence="1 2">DSM 45615</strain>
    </source>
</reference>
<sequence>MSTVLISLDAIRARHAATLAQYGDLWPQYAQQAELDRAALLDELDRREHEGKP</sequence>
<evidence type="ECO:0000313" key="1">
    <source>
        <dbReference type="EMBL" id="MBB5130517.1"/>
    </source>
</evidence>
<comment type="caution">
    <text evidence="1">The sequence shown here is derived from an EMBL/GenBank/DDBJ whole genome shotgun (WGS) entry which is preliminary data.</text>
</comment>
<dbReference type="RefSeq" id="WP_185047395.1">
    <property type="nucleotide sequence ID" value="NZ_BAABIX010000006.1"/>
</dbReference>
<evidence type="ECO:0000313" key="2">
    <source>
        <dbReference type="Proteomes" id="UP000578449"/>
    </source>
</evidence>
<dbReference type="EMBL" id="JACHGN010000001">
    <property type="protein sequence ID" value="MBB5130517.1"/>
    <property type="molecule type" value="Genomic_DNA"/>
</dbReference>
<proteinExistence type="predicted"/>
<protein>
    <submittedName>
        <fullName evidence="1">Uncharacterized protein</fullName>
    </submittedName>
</protein>
<organism evidence="1 2">
    <name type="scientific">Thermocatellispora tengchongensis</name>
    <dbReference type="NCBI Taxonomy" id="1073253"/>
    <lineage>
        <taxon>Bacteria</taxon>
        <taxon>Bacillati</taxon>
        <taxon>Actinomycetota</taxon>
        <taxon>Actinomycetes</taxon>
        <taxon>Streptosporangiales</taxon>
        <taxon>Streptosporangiaceae</taxon>
        <taxon>Thermocatellispora</taxon>
    </lineage>
</organism>
<keyword evidence="2" id="KW-1185">Reference proteome</keyword>
<gene>
    <name evidence="1" type="ORF">HNP84_000205</name>
</gene>
<dbReference type="AlphaFoldDB" id="A0A840NZT3"/>
<name>A0A840NZT3_9ACTN</name>
<accession>A0A840NZT3</accession>